<keyword evidence="2" id="KW-0732">Signal</keyword>
<evidence type="ECO:0000259" key="3">
    <source>
        <dbReference type="Pfam" id="PF24883"/>
    </source>
</evidence>
<dbReference type="EMBL" id="JANIEX010000691">
    <property type="protein sequence ID" value="KAJ3564126.1"/>
    <property type="molecule type" value="Genomic_DNA"/>
</dbReference>
<accession>A0AAD5YRU2</accession>
<dbReference type="Pfam" id="PF24883">
    <property type="entry name" value="NPHP3_N"/>
    <property type="match status" value="1"/>
</dbReference>
<proteinExistence type="predicted"/>
<feature type="domain" description="Nephrocystin 3-like N-terminal" evidence="3">
    <location>
        <begin position="131"/>
        <end position="288"/>
    </location>
</feature>
<evidence type="ECO:0000256" key="1">
    <source>
        <dbReference type="ARBA" id="ARBA00022737"/>
    </source>
</evidence>
<sequence>MGTSKTKSNMFYHPILLLLLALLAPRVVKSSFNNAHNFNIEQLVQIGTQRFEIKDGREREVAERRAEEDVRRRAAEYEHWKKTEKADWETRANEALQALEAKAMPAALLNSVDRGYIPRCNADTRKTLRARFIKWGRNSTVTERLLWLFGPAGVGKSAVAQPNNRSDPDAVIPTLVYQLALLLEPYRLVLGQLFKANPQILSQERASIFHQLITDCFFSDPPPSRPLTLLSYLCQQLQDIMAHRHLLIVLDGIDECKGRDAQCEFVKMIYACALRDRNTQFRWMLCSRPEPHLTATFAAMQNKAICLQKKLEVDDAEAQTDALRILETGFAEIRARDPFQFGPEWPKEDDIRFIARQASGHLGFVSFIIRFIGDIEHDDPDRKLEMCLHVLRTTSGISYDTNPFDSLDFLYTQILSDIPKDILVITKRVLGVLILYGNEKLTTIILANFLGLDRAAFYSSLQRLHSVLLIPFPEEAHQSPIKVYHASFFDYLSDRSRAREFFLDGGAVQLYVVGQWFEWLGHFSKEPPSPPPEPKWVPDLRSPTSIINDVCDYSFRNCWKALPLLPKASLADLRRKLKDFDFNLDYSRWNSDDDRRDFAYFFQWLLSSDIKSLAKLDRSHSASGRPAKRNEITITWDEKSPESFVRQFIHYPRAADYEALHVELRNHTKSIFHLVPSRYIQVSSQMREDDVIIVCMGELRSGTSNLINVLTGKPTDHEQPPHESGIFEARTIRALHPRDGRNIVLIDTTSLNFEALREKDHILRIAKLGPRPSGIIYLQPITSSLLEFSQNFDPLCRYSKTVPFVVVSTVWSMGLLCGSASNSEALPERETFMKELRLRTNAPNAIMHITHLTDQNPQAAWRVVDELICFVEANILRKLLDKKTTRMSLSVIKKAEPLSEALESIKVLFSQVGNEDNPELKNNLIQEARSRIKSITKEISGRTLMGKLIVRTLLPSRELRNMYP</sequence>
<comment type="caution">
    <text evidence="4">The sequence shown here is derived from an EMBL/GenBank/DDBJ whole genome shotgun (WGS) entry which is preliminary data.</text>
</comment>
<dbReference type="SUPFAM" id="SSF52540">
    <property type="entry name" value="P-loop containing nucleoside triphosphate hydrolases"/>
    <property type="match status" value="2"/>
</dbReference>
<evidence type="ECO:0000313" key="5">
    <source>
        <dbReference type="Proteomes" id="UP001213000"/>
    </source>
</evidence>
<dbReference type="PANTHER" id="PTHR10039:SF16">
    <property type="entry name" value="GPI INOSITOL-DEACYLASE"/>
    <property type="match status" value="1"/>
</dbReference>
<keyword evidence="1" id="KW-0677">Repeat</keyword>
<gene>
    <name evidence="4" type="ORF">NP233_g8500</name>
</gene>
<dbReference type="AlphaFoldDB" id="A0AAD5YRU2"/>
<dbReference type="InterPro" id="IPR056884">
    <property type="entry name" value="NPHP3-like_N"/>
</dbReference>
<keyword evidence="5" id="KW-1185">Reference proteome</keyword>
<feature type="chain" id="PRO_5042015413" description="Nephrocystin 3-like N-terminal domain-containing protein" evidence="2">
    <location>
        <begin position="31"/>
        <end position="964"/>
    </location>
</feature>
<feature type="signal peptide" evidence="2">
    <location>
        <begin position="1"/>
        <end position="30"/>
    </location>
</feature>
<dbReference type="Gene3D" id="3.40.50.300">
    <property type="entry name" value="P-loop containing nucleotide triphosphate hydrolases"/>
    <property type="match status" value="1"/>
</dbReference>
<name>A0AAD5YRU2_9AGAR</name>
<protein>
    <recommendedName>
        <fullName evidence="3">Nephrocystin 3-like N-terminal domain-containing protein</fullName>
    </recommendedName>
</protein>
<dbReference type="Proteomes" id="UP001213000">
    <property type="component" value="Unassembled WGS sequence"/>
</dbReference>
<dbReference type="InterPro" id="IPR027417">
    <property type="entry name" value="P-loop_NTPase"/>
</dbReference>
<evidence type="ECO:0000256" key="2">
    <source>
        <dbReference type="SAM" id="SignalP"/>
    </source>
</evidence>
<dbReference type="PANTHER" id="PTHR10039">
    <property type="entry name" value="AMELOGENIN"/>
    <property type="match status" value="1"/>
</dbReference>
<organism evidence="4 5">
    <name type="scientific">Leucocoprinus birnbaumii</name>
    <dbReference type="NCBI Taxonomy" id="56174"/>
    <lineage>
        <taxon>Eukaryota</taxon>
        <taxon>Fungi</taxon>
        <taxon>Dikarya</taxon>
        <taxon>Basidiomycota</taxon>
        <taxon>Agaricomycotina</taxon>
        <taxon>Agaricomycetes</taxon>
        <taxon>Agaricomycetidae</taxon>
        <taxon>Agaricales</taxon>
        <taxon>Agaricineae</taxon>
        <taxon>Agaricaceae</taxon>
        <taxon>Leucocoprinus</taxon>
    </lineage>
</organism>
<reference evidence="4" key="1">
    <citation type="submission" date="2022-07" db="EMBL/GenBank/DDBJ databases">
        <title>Genome Sequence of Leucocoprinus birnbaumii.</title>
        <authorList>
            <person name="Buettner E."/>
        </authorList>
    </citation>
    <scope>NUCLEOTIDE SEQUENCE</scope>
    <source>
        <strain evidence="4">VT141</strain>
    </source>
</reference>
<evidence type="ECO:0000313" key="4">
    <source>
        <dbReference type="EMBL" id="KAJ3564126.1"/>
    </source>
</evidence>